<evidence type="ECO:0000313" key="1">
    <source>
        <dbReference type="EMBL" id="KAK3029516.1"/>
    </source>
</evidence>
<gene>
    <name evidence="1" type="ORF">RJ639_037537</name>
</gene>
<comment type="caution">
    <text evidence="1">The sequence shown here is derived from an EMBL/GenBank/DDBJ whole genome shotgun (WGS) entry which is preliminary data.</text>
</comment>
<name>A0AA88WKN1_9ASTE</name>
<dbReference type="AlphaFoldDB" id="A0AA88WKN1"/>
<evidence type="ECO:0000313" key="2">
    <source>
        <dbReference type="Proteomes" id="UP001188597"/>
    </source>
</evidence>
<reference evidence="1" key="1">
    <citation type="submission" date="2022-12" db="EMBL/GenBank/DDBJ databases">
        <title>Draft genome assemblies for two species of Escallonia (Escalloniales).</title>
        <authorList>
            <person name="Chanderbali A."/>
            <person name="Dervinis C."/>
            <person name="Anghel I."/>
            <person name="Soltis D."/>
            <person name="Soltis P."/>
            <person name="Zapata F."/>
        </authorList>
    </citation>
    <scope>NUCLEOTIDE SEQUENCE</scope>
    <source>
        <strain evidence="1">UCBG64.0493</strain>
        <tissue evidence="1">Leaf</tissue>
    </source>
</reference>
<sequence length="83" mass="9187">MSFGVISLLIPYENAFSKKVTVVLSRFTREEQKKAYDDGATGDRMVLGDGKQRCLANLAGQLFVLDQIAGNLSDLELFYPAQL</sequence>
<dbReference type="Proteomes" id="UP001188597">
    <property type="component" value="Unassembled WGS sequence"/>
</dbReference>
<accession>A0AA88WKN1</accession>
<proteinExistence type="predicted"/>
<protein>
    <submittedName>
        <fullName evidence="1">Uncharacterized protein</fullName>
    </submittedName>
</protein>
<organism evidence="1 2">
    <name type="scientific">Escallonia herrerae</name>
    <dbReference type="NCBI Taxonomy" id="1293975"/>
    <lineage>
        <taxon>Eukaryota</taxon>
        <taxon>Viridiplantae</taxon>
        <taxon>Streptophyta</taxon>
        <taxon>Embryophyta</taxon>
        <taxon>Tracheophyta</taxon>
        <taxon>Spermatophyta</taxon>
        <taxon>Magnoliopsida</taxon>
        <taxon>eudicotyledons</taxon>
        <taxon>Gunneridae</taxon>
        <taxon>Pentapetalae</taxon>
        <taxon>asterids</taxon>
        <taxon>campanulids</taxon>
        <taxon>Escalloniales</taxon>
        <taxon>Escalloniaceae</taxon>
        <taxon>Escallonia</taxon>
    </lineage>
</organism>
<dbReference type="EMBL" id="JAVXUP010000378">
    <property type="protein sequence ID" value="KAK3029516.1"/>
    <property type="molecule type" value="Genomic_DNA"/>
</dbReference>
<keyword evidence="2" id="KW-1185">Reference proteome</keyword>